<sequence>MSFLLFEACRKGDVEQVKFLIEQKRDIDQVTEEGRTALHYCCEHKTIDCAKILLENESVKNSIINRQDNEGFSALHLACLNGNAIIVKYLCEQQADVKLVDYESHSIIHWVTVCGHIDLFDILVQYQAPIHTYDIYGAFPIHYASQFCGNKEPVKRLAILKKLIDNNADVNCLDEQKRTPFLWAASANAIDALRTLYKAGANPLHADTNSLTALHCAATCGHISCIRMLVELYGCSLESEDMNGCTALFYAITLEHSNACRILLDLKANPNHTDNRGRTPSHCAALKGNIDCLKFLIEYNGDIWVKNKRGDYPIHEAINAVPLSKLRNQNNDQLQKDCSDVVRFILQLYPKKINIQNDENRTPLHLAASLGDINMCKVLIECGARVNSFIQTSAGNFLTAYDLARIRHQNACAEYLLSNYGGQRGNLLANILARRIQKSFRQYKLKKSLIENEHQKQLVMTNKTNTNRNSSTSEELSSRSNIRKISTIKLTDHLLNQANLCLHNKMIEDHLKKLKINVPKLETYLSNSPKAEKRSARQRRSLFAESKGTMTPINRSDDQESTLPKRIIIHASSSITTSVKLYERHKLIAEELYKLKEARLHNTSIVINRQLYKILIENAFNPHSRCATEIEEYLETLLKAYETELEAIRKRTKSVPAIRVHNCSQRKKTVKLSMEDTGIDNNIDDKTVASKTTEQRSTKTKSAPKALTNETEIPVKSTEKKRKAPKTPTTTTDTNEYEGIYESQAQETLEIKNKTEETSVQDQEVSIKSKKKRAPKIETAKENNELVSTDEPVKKKKSKAPKASTIDDNAPQEINTPYLDTLEPSTEIKSTEKKAKKSKLPSQPPALSDSFENLQVTNLDDMCPPYSDTNDTVPILDNENPPASENTASEYEQEILNSYNTLAANIDFSQYVGDEQWHLMHLPKSARVESKSLMRKILPGGHNKDEKQAKKPAAPKGSVFNRIRATVNTLVGDENNLIFGEQSKYEMVTYEEEDDEVDTDDLNRYAQKLREREDQDREINPEFLVIGNGKAVYGVLEADTDGKVKLASRKPIYDRFADQTINEQTEKKKLLSRLKHPFGRNKDKDGKESKSANGTPNTDKSRNSADYDRIAVTTHDNPLMN</sequence>
<keyword evidence="1" id="KW-0677">Repeat</keyword>
<feature type="repeat" description="ANK" evidence="3">
    <location>
        <begin position="70"/>
        <end position="102"/>
    </location>
</feature>
<dbReference type="PANTHER" id="PTHR24166:SF48">
    <property type="entry name" value="PROTEIN VAPYRIN"/>
    <property type="match status" value="1"/>
</dbReference>
<dbReference type="PANTHER" id="PTHR24166">
    <property type="entry name" value="ROLLING PEBBLES, ISOFORM B"/>
    <property type="match status" value="1"/>
</dbReference>
<feature type="compositionally biased region" description="Basic and acidic residues" evidence="4">
    <location>
        <begin position="1080"/>
        <end position="1090"/>
    </location>
</feature>
<dbReference type="InterPro" id="IPR036770">
    <property type="entry name" value="Ankyrin_rpt-contain_sf"/>
</dbReference>
<evidence type="ECO:0000256" key="2">
    <source>
        <dbReference type="ARBA" id="ARBA00023043"/>
    </source>
</evidence>
<keyword evidence="2 3" id="KW-0040">ANK repeat</keyword>
<evidence type="ECO:0000256" key="1">
    <source>
        <dbReference type="ARBA" id="ARBA00022737"/>
    </source>
</evidence>
<feature type="repeat" description="ANK" evidence="3">
    <location>
        <begin position="243"/>
        <end position="275"/>
    </location>
</feature>
<reference evidence="5" key="1">
    <citation type="submission" date="2021-02" db="EMBL/GenBank/DDBJ databases">
        <authorList>
            <person name="Nowell W R."/>
        </authorList>
    </citation>
    <scope>NUCLEOTIDE SEQUENCE</scope>
</reference>
<dbReference type="PROSITE" id="PS50297">
    <property type="entry name" value="ANK_REP_REGION"/>
    <property type="match status" value="3"/>
</dbReference>
<dbReference type="Gene3D" id="1.25.40.20">
    <property type="entry name" value="Ankyrin repeat-containing domain"/>
    <property type="match status" value="3"/>
</dbReference>
<gene>
    <name evidence="5" type="ORF">OVN521_LOCUS14405</name>
</gene>
<dbReference type="InterPro" id="IPR002110">
    <property type="entry name" value="Ankyrin_rpt"/>
</dbReference>
<feature type="compositionally biased region" description="Basic and acidic residues" evidence="4">
    <location>
        <begin position="683"/>
        <end position="697"/>
    </location>
</feature>
<feature type="region of interest" description="Disordered" evidence="4">
    <location>
        <begin position="753"/>
        <end position="887"/>
    </location>
</feature>
<dbReference type="InterPro" id="IPR050889">
    <property type="entry name" value="Dendritic_Spine_Reg/Scaffold"/>
</dbReference>
<feature type="repeat" description="ANK" evidence="3">
    <location>
        <begin position="276"/>
        <end position="308"/>
    </location>
</feature>
<keyword evidence="6" id="KW-1185">Reference proteome</keyword>
<organism evidence="5 6">
    <name type="scientific">Rotaria magnacalcarata</name>
    <dbReference type="NCBI Taxonomy" id="392030"/>
    <lineage>
        <taxon>Eukaryota</taxon>
        <taxon>Metazoa</taxon>
        <taxon>Spiralia</taxon>
        <taxon>Gnathifera</taxon>
        <taxon>Rotifera</taxon>
        <taxon>Eurotatoria</taxon>
        <taxon>Bdelloidea</taxon>
        <taxon>Philodinida</taxon>
        <taxon>Philodinidae</taxon>
        <taxon>Rotaria</taxon>
    </lineage>
</organism>
<dbReference type="AlphaFoldDB" id="A0A819N567"/>
<feature type="compositionally biased region" description="Basic and acidic residues" evidence="4">
    <location>
        <begin position="775"/>
        <end position="784"/>
    </location>
</feature>
<protein>
    <submittedName>
        <fullName evidence="5">Uncharacterized protein</fullName>
    </submittedName>
</protein>
<evidence type="ECO:0000256" key="3">
    <source>
        <dbReference type="PROSITE-ProRule" id="PRU00023"/>
    </source>
</evidence>
<accession>A0A819N567</accession>
<dbReference type="SMART" id="SM00248">
    <property type="entry name" value="ANK"/>
    <property type="match status" value="11"/>
</dbReference>
<dbReference type="Pfam" id="PF13637">
    <property type="entry name" value="Ank_4"/>
    <property type="match status" value="1"/>
</dbReference>
<comment type="caution">
    <text evidence="5">The sequence shown here is derived from an EMBL/GenBank/DDBJ whole genome shotgun (WGS) entry which is preliminary data.</text>
</comment>
<evidence type="ECO:0000256" key="4">
    <source>
        <dbReference type="SAM" id="MobiDB-lite"/>
    </source>
</evidence>
<dbReference type="Pfam" id="PF12796">
    <property type="entry name" value="Ank_2"/>
    <property type="match status" value="3"/>
</dbReference>
<feature type="region of interest" description="Disordered" evidence="4">
    <location>
        <begin position="679"/>
        <end position="739"/>
    </location>
</feature>
<dbReference type="EMBL" id="CAJOBG010002183">
    <property type="protein sequence ID" value="CAF3989636.1"/>
    <property type="molecule type" value="Genomic_DNA"/>
</dbReference>
<feature type="repeat" description="ANK" evidence="3">
    <location>
        <begin position="359"/>
        <end position="391"/>
    </location>
</feature>
<proteinExistence type="predicted"/>
<feature type="compositionally biased region" description="Basic residues" evidence="4">
    <location>
        <begin position="1070"/>
        <end position="1079"/>
    </location>
</feature>
<name>A0A819N567_9BILA</name>
<dbReference type="SUPFAM" id="SSF48403">
    <property type="entry name" value="Ankyrin repeat"/>
    <property type="match status" value="1"/>
</dbReference>
<evidence type="ECO:0000313" key="5">
    <source>
        <dbReference type="EMBL" id="CAF3989636.1"/>
    </source>
</evidence>
<dbReference type="PROSITE" id="PS50088">
    <property type="entry name" value="ANK_REPEAT"/>
    <property type="match status" value="4"/>
</dbReference>
<feature type="compositionally biased region" description="Basic and acidic residues" evidence="4">
    <location>
        <begin position="1099"/>
        <end position="1109"/>
    </location>
</feature>
<dbReference type="Proteomes" id="UP000663866">
    <property type="component" value="Unassembled WGS sequence"/>
</dbReference>
<evidence type="ECO:0000313" key="6">
    <source>
        <dbReference type="Proteomes" id="UP000663866"/>
    </source>
</evidence>
<feature type="region of interest" description="Disordered" evidence="4">
    <location>
        <begin position="1067"/>
        <end position="1121"/>
    </location>
</feature>